<feature type="domain" description="Xylanolytic transcriptional activator regulatory" evidence="5">
    <location>
        <begin position="179"/>
        <end position="252"/>
    </location>
</feature>
<sequence>MDRVAQFAFLQQVHRGILSSTGPHGQQDREVQEGGPGLDLFLQRSFFFGTAPRFDATGFHRPASSMFSELTLAQARLFLERYKAWSAYILPFFTNAELDRMLHELYNSDETKPSQTKALIVAVLALGALATPHTDIAEELLGRAKYEAILFDDTVSLPMIQFSLLLAEYQNSMGRPNLTYLMLGTACRKAFALGLHREAANSLTRSEDAEKCRTTLWCLYFLESWYTMMVGRESMLKMSDISSPFPENQPFIVTLSRLAYIGEQCSKTIYNTNRYDSLRKLFVAAEDIHAQLRDFANKHGIGSAGLDSNGLLSGGEHPLRLLLHNLYYHTILLTFRPFLVADYALASSPSQDAASAMWLRQACRQATNTAQDCIMYCYSQLQKDEVCRTSRYHGFFLESSCAVLFFDILRHPSKYAYNIEFIQMAIASVNIMIDDEPVTNARNSLKKILRVVEETISKQKIAGTTTATTSGLPAFTDPLLQTAPNPSLTSPVSSFMGGQDHQQHHQHHQHQQQQQQQQYQQQHSHGMIQFPSLHAPPSSANQLIYFSDQPGSLGGSTDTSMGGGASTPLAMTGLGGGGGGEADAFGGGEGLDPLTHFHYDVLTTDLFSFFPLNMTPPSANGSTDATAASMECPLENGGPGT</sequence>
<keyword evidence="7" id="KW-1185">Reference proteome</keyword>
<name>A0ABR4EQQ6_9PEZI</name>
<dbReference type="PANTHER" id="PTHR47424">
    <property type="entry name" value="REGULATORY PROTEIN GAL4"/>
    <property type="match status" value="1"/>
</dbReference>
<dbReference type="InterPro" id="IPR007219">
    <property type="entry name" value="XnlR_reg_dom"/>
</dbReference>
<feature type="compositionally biased region" description="Polar residues" evidence="4">
    <location>
        <begin position="482"/>
        <end position="493"/>
    </location>
</feature>
<evidence type="ECO:0000313" key="7">
    <source>
        <dbReference type="Proteomes" id="UP001600888"/>
    </source>
</evidence>
<protein>
    <recommendedName>
        <fullName evidence="5">Xylanolytic transcriptional activator regulatory domain-containing protein</fullName>
    </recommendedName>
</protein>
<feature type="region of interest" description="Disordered" evidence="4">
    <location>
        <begin position="620"/>
        <end position="641"/>
    </location>
</feature>
<keyword evidence="1" id="KW-0805">Transcription regulation</keyword>
<comment type="caution">
    <text evidence="6">The sequence shown here is derived from an EMBL/GenBank/DDBJ whole genome shotgun (WGS) entry which is preliminary data.</text>
</comment>
<dbReference type="SMART" id="SM00906">
    <property type="entry name" value="Fungal_trans"/>
    <property type="match status" value="1"/>
</dbReference>
<dbReference type="Proteomes" id="UP001600888">
    <property type="component" value="Unassembled WGS sequence"/>
</dbReference>
<feature type="compositionally biased region" description="Low complexity" evidence="4">
    <location>
        <begin position="511"/>
        <end position="523"/>
    </location>
</feature>
<evidence type="ECO:0000313" key="6">
    <source>
        <dbReference type="EMBL" id="KAL2284767.1"/>
    </source>
</evidence>
<dbReference type="CDD" id="cd12148">
    <property type="entry name" value="fungal_TF_MHR"/>
    <property type="match status" value="1"/>
</dbReference>
<evidence type="ECO:0000256" key="3">
    <source>
        <dbReference type="ARBA" id="ARBA00023242"/>
    </source>
</evidence>
<evidence type="ECO:0000256" key="4">
    <source>
        <dbReference type="SAM" id="MobiDB-lite"/>
    </source>
</evidence>
<dbReference type="PANTHER" id="PTHR47424:SF15">
    <property type="entry name" value="ZN(II)2CYS6 TRANSCRIPTION FACTOR (EUROFUNG)"/>
    <property type="match status" value="1"/>
</dbReference>
<dbReference type="InterPro" id="IPR051127">
    <property type="entry name" value="Fungal_SecMet_Regulators"/>
</dbReference>
<keyword evidence="2" id="KW-0804">Transcription</keyword>
<feature type="region of interest" description="Disordered" evidence="4">
    <location>
        <begin position="473"/>
        <end position="534"/>
    </location>
</feature>
<evidence type="ECO:0000256" key="2">
    <source>
        <dbReference type="ARBA" id="ARBA00023163"/>
    </source>
</evidence>
<keyword evidence="3" id="KW-0539">Nucleus</keyword>
<proteinExistence type="predicted"/>
<dbReference type="EMBL" id="JBAWTH010000034">
    <property type="protein sequence ID" value="KAL2284767.1"/>
    <property type="molecule type" value="Genomic_DNA"/>
</dbReference>
<evidence type="ECO:0000259" key="5">
    <source>
        <dbReference type="SMART" id="SM00906"/>
    </source>
</evidence>
<evidence type="ECO:0000256" key="1">
    <source>
        <dbReference type="ARBA" id="ARBA00023015"/>
    </source>
</evidence>
<accession>A0ABR4EQQ6</accession>
<organism evidence="6 7">
    <name type="scientific">Diaporthe vaccinii</name>
    <dbReference type="NCBI Taxonomy" id="105482"/>
    <lineage>
        <taxon>Eukaryota</taxon>
        <taxon>Fungi</taxon>
        <taxon>Dikarya</taxon>
        <taxon>Ascomycota</taxon>
        <taxon>Pezizomycotina</taxon>
        <taxon>Sordariomycetes</taxon>
        <taxon>Sordariomycetidae</taxon>
        <taxon>Diaporthales</taxon>
        <taxon>Diaporthaceae</taxon>
        <taxon>Diaporthe</taxon>
        <taxon>Diaporthe eres species complex</taxon>
    </lineage>
</organism>
<dbReference type="Pfam" id="PF04082">
    <property type="entry name" value="Fungal_trans"/>
    <property type="match status" value="1"/>
</dbReference>
<gene>
    <name evidence="6" type="ORF">FJTKL_08614</name>
</gene>
<reference evidence="6 7" key="1">
    <citation type="submission" date="2024-03" db="EMBL/GenBank/DDBJ databases">
        <title>A high-quality draft genome sequence of Diaporthe vaccinii, a causative agent of upright dieback and viscid rot disease in cranberry plants.</title>
        <authorList>
            <person name="Sarrasin M."/>
            <person name="Lang B.F."/>
            <person name="Burger G."/>
        </authorList>
    </citation>
    <scope>NUCLEOTIDE SEQUENCE [LARGE SCALE GENOMIC DNA]</scope>
    <source>
        <strain evidence="6 7">IS7</strain>
    </source>
</reference>